<evidence type="ECO:0000313" key="3">
    <source>
        <dbReference type="Proteomes" id="UP000887574"/>
    </source>
</evidence>
<evidence type="ECO:0000256" key="2">
    <source>
        <dbReference type="SAM" id="Phobius"/>
    </source>
</evidence>
<keyword evidence="2" id="KW-0472">Membrane</keyword>
<evidence type="ECO:0000256" key="1">
    <source>
        <dbReference type="SAM" id="MobiDB-lite"/>
    </source>
</evidence>
<protein>
    <submittedName>
        <fullName evidence="4">Transmembrane protein</fullName>
    </submittedName>
</protein>
<name>A0A915E3W5_9BILA</name>
<accession>A0A915E3W5</accession>
<reference evidence="4" key="1">
    <citation type="submission" date="2022-11" db="UniProtKB">
        <authorList>
            <consortium name="WormBaseParasite"/>
        </authorList>
    </citation>
    <scope>IDENTIFICATION</scope>
</reference>
<keyword evidence="2" id="KW-1133">Transmembrane helix</keyword>
<feature type="compositionally biased region" description="Low complexity" evidence="1">
    <location>
        <begin position="1"/>
        <end position="19"/>
    </location>
</feature>
<feature type="compositionally biased region" description="Basic and acidic residues" evidence="1">
    <location>
        <begin position="51"/>
        <end position="60"/>
    </location>
</feature>
<dbReference type="Proteomes" id="UP000887574">
    <property type="component" value="Unplaced"/>
</dbReference>
<keyword evidence="2" id="KW-0812">Transmembrane</keyword>
<feature type="compositionally biased region" description="Polar residues" evidence="1">
    <location>
        <begin position="25"/>
        <end position="34"/>
    </location>
</feature>
<evidence type="ECO:0000313" key="4">
    <source>
        <dbReference type="WBParaSite" id="jg25923"/>
    </source>
</evidence>
<proteinExistence type="predicted"/>
<dbReference type="AlphaFoldDB" id="A0A915E3W5"/>
<organism evidence="3 4">
    <name type="scientific">Ditylenchus dipsaci</name>
    <dbReference type="NCBI Taxonomy" id="166011"/>
    <lineage>
        <taxon>Eukaryota</taxon>
        <taxon>Metazoa</taxon>
        <taxon>Ecdysozoa</taxon>
        <taxon>Nematoda</taxon>
        <taxon>Chromadorea</taxon>
        <taxon>Rhabditida</taxon>
        <taxon>Tylenchina</taxon>
        <taxon>Tylenchomorpha</taxon>
        <taxon>Sphaerularioidea</taxon>
        <taxon>Anguinidae</taxon>
        <taxon>Anguininae</taxon>
        <taxon>Ditylenchus</taxon>
    </lineage>
</organism>
<feature type="transmembrane region" description="Helical" evidence="2">
    <location>
        <begin position="136"/>
        <end position="154"/>
    </location>
</feature>
<feature type="compositionally biased region" description="Low complexity" evidence="1">
    <location>
        <begin position="35"/>
        <end position="47"/>
    </location>
</feature>
<dbReference type="WBParaSite" id="jg25923">
    <property type="protein sequence ID" value="jg25923"/>
    <property type="gene ID" value="jg25923"/>
</dbReference>
<sequence length="362" mass="40067">MESVATSSSTACANATNKTVLLSPRNMSYDSDSVSPTQASTSSTHSSANIDSRRKSEKSLTRSRQYGPAVTKSSCAAANHLNSPQETTNTSFASLQDSTGQFSSIPLSEMEKKPIEAELQIDLHTWKICPMPNSHALMAVLGVLLYSIAFLFCAQRHKLVLFIMTGLTSTAFQVKFCSGIDDFYCISGELLWRFWWTTATSHVNFCYVSASQVDFFSHLSGLIWHLRQNPKVFQVDFYGIFGGLLRQLKLPVTAYSSGLPRHLGQTSTITQVTFTASQVHFYGFPGGFKWTSSVIQVDFYNNSSRLLRHLQCTSTASQVDFYGFSGGINWTFTTIQVVLQILRWSSAALQVDFYGSSGGPLW</sequence>
<keyword evidence="3" id="KW-1185">Reference proteome</keyword>
<feature type="region of interest" description="Disordered" evidence="1">
    <location>
        <begin position="1"/>
        <end position="69"/>
    </location>
</feature>